<dbReference type="InterPro" id="IPR052063">
    <property type="entry name" value="Polysaccharide_Lyase_1"/>
</dbReference>
<dbReference type="AlphaFoldDB" id="A0A521FDJ7"/>
<dbReference type="NCBIfam" id="TIGR04183">
    <property type="entry name" value="Por_Secre_tail"/>
    <property type="match status" value="1"/>
</dbReference>
<proteinExistence type="predicted"/>
<dbReference type="OrthoDB" id="8737820at2"/>
<gene>
    <name evidence="5" type="ORF">SAMN06265219_11769</name>
</gene>
<evidence type="ECO:0000313" key="6">
    <source>
        <dbReference type="Proteomes" id="UP000317557"/>
    </source>
</evidence>
<dbReference type="Gene3D" id="2.60.40.10">
    <property type="entry name" value="Immunoglobulins"/>
    <property type="match status" value="1"/>
</dbReference>
<keyword evidence="6" id="KW-1185">Reference proteome</keyword>
<keyword evidence="1" id="KW-0479">Metal-binding</keyword>
<keyword evidence="2" id="KW-0325">Glycoprotein</keyword>
<dbReference type="RefSeq" id="WP_142455929.1">
    <property type="nucleotide sequence ID" value="NZ_FXTP01000017.1"/>
</dbReference>
<dbReference type="PANTHER" id="PTHR42970:SF1">
    <property type="entry name" value="PECTATE LYASE C-RELATED"/>
    <property type="match status" value="1"/>
</dbReference>
<dbReference type="PANTHER" id="PTHR42970">
    <property type="entry name" value="PECTATE LYASE C-RELATED"/>
    <property type="match status" value="1"/>
</dbReference>
<feature type="compositionally biased region" description="Acidic residues" evidence="3">
    <location>
        <begin position="423"/>
        <end position="440"/>
    </location>
</feature>
<evidence type="ECO:0000259" key="4">
    <source>
        <dbReference type="PROSITE" id="PS50853"/>
    </source>
</evidence>
<name>A0A521FDJ7_9BACT</name>
<dbReference type="InterPro" id="IPR003961">
    <property type="entry name" value="FN3_dom"/>
</dbReference>
<dbReference type="EMBL" id="FXTP01000017">
    <property type="protein sequence ID" value="SMO94209.1"/>
    <property type="molecule type" value="Genomic_DNA"/>
</dbReference>
<dbReference type="InterPro" id="IPR036116">
    <property type="entry name" value="FN3_sf"/>
</dbReference>
<feature type="region of interest" description="Disordered" evidence="3">
    <location>
        <begin position="408"/>
        <end position="453"/>
    </location>
</feature>
<evidence type="ECO:0000256" key="1">
    <source>
        <dbReference type="ARBA" id="ARBA00022723"/>
    </source>
</evidence>
<dbReference type="SUPFAM" id="SSF49265">
    <property type="entry name" value="Fibronectin type III"/>
    <property type="match status" value="1"/>
</dbReference>
<feature type="domain" description="Fibronectin type-III" evidence="4">
    <location>
        <begin position="475"/>
        <end position="572"/>
    </location>
</feature>
<reference evidence="5 6" key="1">
    <citation type="submission" date="2017-05" db="EMBL/GenBank/DDBJ databases">
        <authorList>
            <person name="Varghese N."/>
            <person name="Submissions S."/>
        </authorList>
    </citation>
    <scope>NUCLEOTIDE SEQUENCE [LARGE SCALE GENOMIC DNA]</scope>
    <source>
        <strain evidence="5 6">DSM 21985</strain>
    </source>
</reference>
<dbReference type="SUPFAM" id="SSF51126">
    <property type="entry name" value="Pectin lyase-like"/>
    <property type="match status" value="1"/>
</dbReference>
<sequence>MKQFSIISHRQIFKRARKLAMLGFAVLLSVFMVGESSAQQLAFPGAEGFGKYTSGGRGGEVYIVTNLDDSGPGSLRHGVEMEGARTIVFALSGTIELRTDLKIDNDNISIFGQTAPGDGIALSGRSTVIDADNVIIQYVRFRPGDISTQDADGLDALWGRQNSDIMIDHVSMSWSVDETGSFYDNENFTLQWSILSESMYDSQHGKGTHGYGGIWGGAGATFHHNLLAHHTSRNPRFNGARYTTSPETELADFRNNVIYNWGGNSSYGGEEGNYNMVANYYKSGPATDDGSKEHRILDGGYGPFGKWYIEDNYVDGYPDVTANNWDGGIQGVPSSFEDDLRVREPFEAPELESFETAEEAFENVLAYAGAILPRRDTVDARVVMETRTGTATYGGVYGAGTGIIDSQEDVGGWPELLSAPAPEDSDQDGIPDEWETENDLDPSNPNDSRQITENGYSNLENYIHTIQAQSEFSPAPGTLSLLSPVGETGISIQPDFSWESASFAKEYQLQIRDGAGDFGTIIFEDTVETTTYSFPEDSSLSGKSTYFWRVRGLNDSGEGLWTNYAFFETEMTVSTDPVTGLPSAFALQQNYPNPFNPTTNIEYALPQSARVDLAVYDLTGRKVADLVQRNQQAGLHSVAFDASNLSSGVYIYRLNATASNGSGEAVFNLTRKMTLIK</sequence>
<organism evidence="5 6">
    <name type="scientific">Gracilimonas mengyeensis</name>
    <dbReference type="NCBI Taxonomy" id="1302730"/>
    <lineage>
        <taxon>Bacteria</taxon>
        <taxon>Pseudomonadati</taxon>
        <taxon>Balneolota</taxon>
        <taxon>Balneolia</taxon>
        <taxon>Balneolales</taxon>
        <taxon>Balneolaceae</taxon>
        <taxon>Gracilimonas</taxon>
    </lineage>
</organism>
<dbReference type="InterPro" id="IPR013783">
    <property type="entry name" value="Ig-like_fold"/>
</dbReference>
<dbReference type="CDD" id="cd00063">
    <property type="entry name" value="FN3"/>
    <property type="match status" value="1"/>
</dbReference>
<feature type="compositionally biased region" description="Polar residues" evidence="3">
    <location>
        <begin position="441"/>
        <end position="453"/>
    </location>
</feature>
<dbReference type="Pfam" id="PF18962">
    <property type="entry name" value="Por_Secre_tail"/>
    <property type="match status" value="1"/>
</dbReference>
<evidence type="ECO:0000313" key="5">
    <source>
        <dbReference type="EMBL" id="SMO94209.1"/>
    </source>
</evidence>
<dbReference type="GO" id="GO:0046872">
    <property type="term" value="F:metal ion binding"/>
    <property type="evidence" value="ECO:0007669"/>
    <property type="project" value="UniProtKB-KW"/>
</dbReference>
<evidence type="ECO:0000256" key="3">
    <source>
        <dbReference type="SAM" id="MobiDB-lite"/>
    </source>
</evidence>
<evidence type="ECO:0000256" key="2">
    <source>
        <dbReference type="ARBA" id="ARBA00023180"/>
    </source>
</evidence>
<dbReference type="Gene3D" id="2.160.20.10">
    <property type="entry name" value="Single-stranded right-handed beta-helix, Pectin lyase-like"/>
    <property type="match status" value="1"/>
</dbReference>
<dbReference type="InterPro" id="IPR011050">
    <property type="entry name" value="Pectin_lyase_fold/virulence"/>
</dbReference>
<dbReference type="InterPro" id="IPR012334">
    <property type="entry name" value="Pectin_lyas_fold"/>
</dbReference>
<accession>A0A521FDJ7</accession>
<dbReference type="Proteomes" id="UP000317557">
    <property type="component" value="Unassembled WGS sequence"/>
</dbReference>
<protein>
    <submittedName>
        <fullName evidence="5">Por secretion system C-terminal sorting domain-containing protein</fullName>
    </submittedName>
</protein>
<dbReference type="PROSITE" id="PS50853">
    <property type="entry name" value="FN3"/>
    <property type="match status" value="1"/>
</dbReference>
<dbReference type="InterPro" id="IPR026444">
    <property type="entry name" value="Secre_tail"/>
</dbReference>
<dbReference type="Gene3D" id="2.60.40.4070">
    <property type="match status" value="1"/>
</dbReference>